<reference evidence="2" key="2">
    <citation type="journal article" date="2020" name="Antonie Van Leeuwenhoek">
        <title>Labilibaculum antarcticum sp. nov., a novel facultative anaerobic, psychrotorelant bacterium isolated from marine sediment of Antarctica.</title>
        <authorList>
            <person name="Watanabe M."/>
            <person name="Kojima H."/>
            <person name="Fukui M."/>
        </authorList>
    </citation>
    <scope>NUCLEOTIDE SEQUENCE [LARGE SCALE GENOMIC DNA]</scope>
    <source>
        <strain evidence="2">SPP2</strain>
    </source>
</reference>
<gene>
    <name evidence="1" type="ORF">ALGA_4333</name>
</gene>
<accession>A0A1Y1CRK1</accession>
<dbReference type="Gene3D" id="1.10.1200.10">
    <property type="entry name" value="ACP-like"/>
    <property type="match status" value="1"/>
</dbReference>
<reference evidence="1 2" key="1">
    <citation type="journal article" date="2018" name="Mar. Genomics">
        <title>Complete genome sequence of Marinifilaceae bacterium strain SPP2, isolated from the Antarctic marine sediment.</title>
        <authorList>
            <person name="Watanabe M."/>
            <person name="Kojima H."/>
            <person name="Fukui M."/>
        </authorList>
    </citation>
    <scope>NUCLEOTIDE SEQUENCE [LARGE SCALE GENOMIC DNA]</scope>
    <source>
        <strain evidence="1 2">SPP2</strain>
    </source>
</reference>
<organism evidence="1 2">
    <name type="scientific">Labilibaculum antarcticum</name>
    <dbReference type="NCBI Taxonomy" id="1717717"/>
    <lineage>
        <taxon>Bacteria</taxon>
        <taxon>Pseudomonadati</taxon>
        <taxon>Bacteroidota</taxon>
        <taxon>Bacteroidia</taxon>
        <taxon>Marinilabiliales</taxon>
        <taxon>Marinifilaceae</taxon>
        <taxon>Labilibaculum</taxon>
    </lineage>
</organism>
<dbReference type="RefSeq" id="WP_096433089.1">
    <property type="nucleotide sequence ID" value="NZ_AP018042.1"/>
</dbReference>
<dbReference type="Proteomes" id="UP000218267">
    <property type="component" value="Chromosome"/>
</dbReference>
<dbReference type="SUPFAM" id="SSF47336">
    <property type="entry name" value="ACP-like"/>
    <property type="match status" value="1"/>
</dbReference>
<dbReference type="OrthoDB" id="675004at2"/>
<protein>
    <recommendedName>
        <fullName evidence="3">Carrier domain-containing protein</fullName>
    </recommendedName>
</protein>
<dbReference type="InterPro" id="IPR036736">
    <property type="entry name" value="ACP-like_sf"/>
</dbReference>
<keyword evidence="2" id="KW-1185">Reference proteome</keyword>
<sequence>MKENDFILKIKEELEIDEPLSTKTRFDSLEIWDSMARLILISLVDEQFQIQMNAEDFKVLLTPEDLINKIGVDHFDGYDLISNS</sequence>
<evidence type="ECO:0000313" key="1">
    <source>
        <dbReference type="EMBL" id="BAX82623.1"/>
    </source>
</evidence>
<name>A0A1Y1CRK1_9BACT</name>
<dbReference type="KEGG" id="mbas:ALGA_4333"/>
<proteinExistence type="predicted"/>
<dbReference type="AlphaFoldDB" id="A0A1Y1CRK1"/>
<dbReference type="EMBL" id="AP018042">
    <property type="protein sequence ID" value="BAX82623.1"/>
    <property type="molecule type" value="Genomic_DNA"/>
</dbReference>
<evidence type="ECO:0000313" key="2">
    <source>
        <dbReference type="Proteomes" id="UP000218267"/>
    </source>
</evidence>
<evidence type="ECO:0008006" key="3">
    <source>
        <dbReference type="Google" id="ProtNLM"/>
    </source>
</evidence>